<proteinExistence type="predicted"/>
<reference evidence="3" key="1">
    <citation type="journal article" date="2020" name="mSystems">
        <title>Genome- and Community-Level Interaction Insights into Carbon Utilization and Element Cycling Functions of Hydrothermarchaeota in Hydrothermal Sediment.</title>
        <authorList>
            <person name="Zhou Z."/>
            <person name="Liu Y."/>
            <person name="Xu W."/>
            <person name="Pan J."/>
            <person name="Luo Z.H."/>
            <person name="Li M."/>
        </authorList>
    </citation>
    <scope>NUCLEOTIDE SEQUENCE [LARGE SCALE GENOMIC DNA]</scope>
    <source>
        <strain evidence="3">HyVt-458</strain>
    </source>
</reference>
<dbReference type="Proteomes" id="UP000886339">
    <property type="component" value="Unassembled WGS sequence"/>
</dbReference>
<sequence>MLETKMKKAVCFTCLFLWAGMSSGQNCVATIAESTPADRFILNGDEVIDTRTQLIWKRCSLGQSGNNCETGSAGTYTWQQALEAAYTDPADPGPQWRLPNLKELQSIFEQSCSDPAVNLSVFPNTVSGWYWSASGSARNGGDAWAMNFNFGTTSHLPKNRSDFHVRLVRNTYYQ</sequence>
<dbReference type="PANTHER" id="PTHR35812:SF1">
    <property type="entry name" value="LIPOPROTEIN"/>
    <property type="match status" value="1"/>
</dbReference>
<name>A0A831RV17_9GAMM</name>
<organism evidence="3">
    <name type="scientific">Thiolapillus brandeum</name>
    <dbReference type="NCBI Taxonomy" id="1076588"/>
    <lineage>
        <taxon>Bacteria</taxon>
        <taxon>Pseudomonadati</taxon>
        <taxon>Pseudomonadota</taxon>
        <taxon>Gammaproteobacteria</taxon>
        <taxon>Chromatiales</taxon>
        <taxon>Sedimenticolaceae</taxon>
        <taxon>Thiolapillus</taxon>
    </lineage>
</organism>
<evidence type="ECO:0000259" key="2">
    <source>
        <dbReference type="Pfam" id="PF07603"/>
    </source>
</evidence>
<dbReference type="Pfam" id="PF07603">
    <property type="entry name" value="Lcl_C"/>
    <property type="match status" value="1"/>
</dbReference>
<gene>
    <name evidence="3" type="ORF">ENJ12_12080</name>
</gene>
<dbReference type="InterPro" id="IPR011460">
    <property type="entry name" value="Lcl_C"/>
</dbReference>
<feature type="signal peptide" evidence="1">
    <location>
        <begin position="1"/>
        <end position="24"/>
    </location>
</feature>
<dbReference type="EMBL" id="DRLF01000415">
    <property type="protein sequence ID" value="HEC07586.1"/>
    <property type="molecule type" value="Genomic_DNA"/>
</dbReference>
<dbReference type="AlphaFoldDB" id="A0A831RV17"/>
<comment type="caution">
    <text evidence="3">The sequence shown here is derived from an EMBL/GenBank/DDBJ whole genome shotgun (WGS) entry which is preliminary data.</text>
</comment>
<evidence type="ECO:0000313" key="3">
    <source>
        <dbReference type="EMBL" id="HEC07586.1"/>
    </source>
</evidence>
<accession>A0A831RV17</accession>
<keyword evidence="1" id="KW-0732">Signal</keyword>
<evidence type="ECO:0000256" key="1">
    <source>
        <dbReference type="SAM" id="SignalP"/>
    </source>
</evidence>
<protein>
    <submittedName>
        <fullName evidence="3">DUF1566 domain-containing protein</fullName>
    </submittedName>
</protein>
<dbReference type="PANTHER" id="PTHR35812">
    <property type="entry name" value="LIPOPROTEIN"/>
    <property type="match status" value="1"/>
</dbReference>
<feature type="chain" id="PRO_5032451890" evidence="1">
    <location>
        <begin position="25"/>
        <end position="174"/>
    </location>
</feature>
<feature type="domain" description="Lcl C-terminal" evidence="2">
    <location>
        <begin position="47"/>
        <end position="169"/>
    </location>
</feature>